<keyword evidence="3" id="KW-1185">Reference proteome</keyword>
<gene>
    <name evidence="2" type="ORF">PR048_031527</name>
</gene>
<protein>
    <submittedName>
        <fullName evidence="2">Uncharacterized protein</fullName>
    </submittedName>
</protein>
<accession>A0ABQ9G5J7</accession>
<evidence type="ECO:0000256" key="1">
    <source>
        <dbReference type="SAM" id="MobiDB-lite"/>
    </source>
</evidence>
<evidence type="ECO:0000313" key="2">
    <source>
        <dbReference type="EMBL" id="KAJ8867724.1"/>
    </source>
</evidence>
<name>A0ABQ9G5J7_9NEOP</name>
<proteinExistence type="predicted"/>
<feature type="region of interest" description="Disordered" evidence="1">
    <location>
        <begin position="395"/>
        <end position="459"/>
    </location>
</feature>
<organism evidence="2 3">
    <name type="scientific">Dryococelus australis</name>
    <dbReference type="NCBI Taxonomy" id="614101"/>
    <lineage>
        <taxon>Eukaryota</taxon>
        <taxon>Metazoa</taxon>
        <taxon>Ecdysozoa</taxon>
        <taxon>Arthropoda</taxon>
        <taxon>Hexapoda</taxon>
        <taxon>Insecta</taxon>
        <taxon>Pterygota</taxon>
        <taxon>Neoptera</taxon>
        <taxon>Polyneoptera</taxon>
        <taxon>Phasmatodea</taxon>
        <taxon>Verophasmatodea</taxon>
        <taxon>Anareolatae</taxon>
        <taxon>Phasmatidae</taxon>
        <taxon>Eurycanthinae</taxon>
        <taxon>Dryococelus</taxon>
    </lineage>
</organism>
<evidence type="ECO:0000313" key="3">
    <source>
        <dbReference type="Proteomes" id="UP001159363"/>
    </source>
</evidence>
<feature type="compositionally biased region" description="Basic and acidic residues" evidence="1">
    <location>
        <begin position="1"/>
        <end position="23"/>
    </location>
</feature>
<feature type="compositionally biased region" description="Basic residues" evidence="1">
    <location>
        <begin position="425"/>
        <end position="434"/>
    </location>
</feature>
<feature type="region of interest" description="Disordered" evidence="1">
    <location>
        <begin position="518"/>
        <end position="552"/>
    </location>
</feature>
<reference evidence="2 3" key="1">
    <citation type="submission" date="2023-02" db="EMBL/GenBank/DDBJ databases">
        <title>LHISI_Scaffold_Assembly.</title>
        <authorList>
            <person name="Stuart O.P."/>
            <person name="Cleave R."/>
            <person name="Magrath M.J.L."/>
            <person name="Mikheyev A.S."/>
        </authorList>
    </citation>
    <scope>NUCLEOTIDE SEQUENCE [LARGE SCALE GENOMIC DNA]</scope>
    <source>
        <strain evidence="2">Daus_M_001</strain>
        <tissue evidence="2">Leg muscle</tissue>
    </source>
</reference>
<sequence length="552" mass="60815">MEQLRNERTGEKREIPEKTHRSEASSSTIPTCGNLGVALPGIDSVLRVVPMHSSPSYSNTPCRPSTLHETLVCHRLASSTVASRLSAGFLRCTRLYLMAALSPESPPNAALRRPKGCQEILACRGRGYDANQISCQSFSRPPGDRAVSESACRRRGVEIVPTLFTLSEADSTTRLMAAGHTRLQWSSRSKGPPAKDAAARVTRRHLYCGVPVDDLWPAASSSPHCLNVETSRGSHPVWHALHECLQDIHGNSSPFILQPFHELSNGFWPRLTSPHSAIQFVPKMFYRVEAGALGGPVQSANIVVDWLDCSPPTKANRVRFPAGSPPDSRMWESCRAMPLVDGFSRGSPVYPAPAFRRCYMLASSHPHQLSRHRLGEVILPYNLVAHEFPIGVRPTGPKFRRRQGLSSRPSRWGPGATVQSGGAINRRRARRWHASARASQGHRPWNKHYTRRETSPTEKGIAGLRQRAPDTCPGNNRLSAECSLIVVGKQLPVPEPQDRLSSWLQLAPASSSRYAWPGLGDLPRSSPRRLKTLSPPRYSPPARPFLGKPGNN</sequence>
<dbReference type="EMBL" id="JARBHB010000015">
    <property type="protein sequence ID" value="KAJ8867724.1"/>
    <property type="molecule type" value="Genomic_DNA"/>
</dbReference>
<dbReference type="Proteomes" id="UP001159363">
    <property type="component" value="Chromosome 14"/>
</dbReference>
<comment type="caution">
    <text evidence="2">The sequence shown here is derived from an EMBL/GenBank/DDBJ whole genome shotgun (WGS) entry which is preliminary data.</text>
</comment>
<feature type="region of interest" description="Disordered" evidence="1">
    <location>
        <begin position="1"/>
        <end position="28"/>
    </location>
</feature>